<evidence type="ECO:0000259" key="2">
    <source>
        <dbReference type="PROSITE" id="PS50200"/>
    </source>
</evidence>
<dbReference type="Gene3D" id="3.10.20.90">
    <property type="entry name" value="Phosphatidylinositol 3-kinase Catalytic Subunit, Chain A, domain 1"/>
    <property type="match status" value="1"/>
</dbReference>
<dbReference type="Gene3D" id="2.30.29.30">
    <property type="entry name" value="Pleckstrin-homology domain (PH domain)/Phosphotyrosine-binding domain (PTB)"/>
    <property type="match status" value="1"/>
</dbReference>
<dbReference type="Pfam" id="PF21989">
    <property type="entry name" value="RA_2"/>
    <property type="match status" value="1"/>
</dbReference>
<gene>
    <name evidence="3" type="ORF">scyTo_0018894</name>
</gene>
<dbReference type="PANTHER" id="PTHR11243">
    <property type="entry name" value="GROWTH FACTOR RECEPTOR-BOUND PROTEIN"/>
    <property type="match status" value="1"/>
</dbReference>
<dbReference type="PROSITE" id="PS50200">
    <property type="entry name" value="RA"/>
    <property type="match status" value="1"/>
</dbReference>
<dbReference type="STRING" id="75743.A0A401Q442"/>
<evidence type="ECO:0000256" key="1">
    <source>
        <dbReference type="SAM" id="MobiDB-lite"/>
    </source>
</evidence>
<comment type="caution">
    <text evidence="3">The sequence shown here is derived from an EMBL/GenBank/DDBJ whole genome shotgun (WGS) entry which is preliminary data.</text>
</comment>
<dbReference type="AlphaFoldDB" id="A0A401Q442"/>
<dbReference type="PANTHER" id="PTHR11243:SF25">
    <property type="entry name" value="GROWTH FACTOR RECEPTOR-BOUND PROTEIN 7"/>
    <property type="match status" value="1"/>
</dbReference>
<feature type="non-terminal residue" evidence="3">
    <location>
        <position position="1"/>
    </location>
</feature>
<dbReference type="InterPro" id="IPR011993">
    <property type="entry name" value="PH-like_dom_sf"/>
</dbReference>
<dbReference type="InterPro" id="IPR029071">
    <property type="entry name" value="Ubiquitin-like_domsf"/>
</dbReference>
<dbReference type="OrthoDB" id="5977126at2759"/>
<dbReference type="EMBL" id="BFAA01013573">
    <property type="protein sequence ID" value="GCB80189.1"/>
    <property type="molecule type" value="Genomic_DNA"/>
</dbReference>
<name>A0A401Q442_SCYTO</name>
<protein>
    <recommendedName>
        <fullName evidence="2">Ras-associating domain-containing protein</fullName>
    </recommendedName>
</protein>
<reference evidence="3 4" key="1">
    <citation type="journal article" date="2018" name="Nat. Ecol. Evol.">
        <title>Shark genomes provide insights into elasmobranch evolution and the origin of vertebrates.</title>
        <authorList>
            <person name="Hara Y"/>
            <person name="Yamaguchi K"/>
            <person name="Onimaru K"/>
            <person name="Kadota M"/>
            <person name="Koyanagi M"/>
            <person name="Keeley SD"/>
            <person name="Tatsumi K"/>
            <person name="Tanaka K"/>
            <person name="Motone F"/>
            <person name="Kageyama Y"/>
            <person name="Nozu R"/>
            <person name="Adachi N"/>
            <person name="Nishimura O"/>
            <person name="Nakagawa R"/>
            <person name="Tanegashima C"/>
            <person name="Kiyatake I"/>
            <person name="Matsumoto R"/>
            <person name="Murakumo K"/>
            <person name="Nishida K"/>
            <person name="Terakita A"/>
            <person name="Kuratani S"/>
            <person name="Sato K"/>
            <person name="Hyodo S Kuraku.S."/>
        </authorList>
    </citation>
    <scope>NUCLEOTIDE SEQUENCE [LARGE SCALE GENOMIC DNA]</scope>
</reference>
<dbReference type="SUPFAM" id="SSF50729">
    <property type="entry name" value="PH domain-like"/>
    <property type="match status" value="1"/>
</dbReference>
<dbReference type="InterPro" id="IPR000159">
    <property type="entry name" value="RA_dom"/>
</dbReference>
<evidence type="ECO:0000313" key="4">
    <source>
        <dbReference type="Proteomes" id="UP000288216"/>
    </source>
</evidence>
<dbReference type="SMART" id="SM00314">
    <property type="entry name" value="RA"/>
    <property type="match status" value="1"/>
</dbReference>
<dbReference type="SUPFAM" id="SSF54236">
    <property type="entry name" value="Ubiquitin-like"/>
    <property type="match status" value="1"/>
</dbReference>
<keyword evidence="4" id="KW-1185">Reference proteome</keyword>
<accession>A0A401Q442</accession>
<dbReference type="Proteomes" id="UP000288216">
    <property type="component" value="Unassembled WGS sequence"/>
</dbReference>
<proteinExistence type="predicted"/>
<organism evidence="3 4">
    <name type="scientific">Scyliorhinus torazame</name>
    <name type="common">Cloudy catshark</name>
    <name type="synonym">Catulus torazame</name>
    <dbReference type="NCBI Taxonomy" id="75743"/>
    <lineage>
        <taxon>Eukaryota</taxon>
        <taxon>Metazoa</taxon>
        <taxon>Chordata</taxon>
        <taxon>Craniata</taxon>
        <taxon>Vertebrata</taxon>
        <taxon>Chondrichthyes</taxon>
        <taxon>Elasmobranchii</taxon>
        <taxon>Galeomorphii</taxon>
        <taxon>Galeoidea</taxon>
        <taxon>Carcharhiniformes</taxon>
        <taxon>Scyliorhinidae</taxon>
        <taxon>Scyliorhinus</taxon>
    </lineage>
</organism>
<feature type="region of interest" description="Disordered" evidence="1">
    <location>
        <begin position="29"/>
        <end position="56"/>
    </location>
</feature>
<dbReference type="InterPro" id="IPR039664">
    <property type="entry name" value="GRB/APBB1IP"/>
</dbReference>
<sequence>ADMDFMALKQNVSTRLDNLYQMENLQKDVAPNLPNGHMASSQPGPRPTLLPQRSKPVHIQTKRQLKEEELQTTSLPIIPNPFPELSTLPSSPTFCDASKAPASKGIHVITIFSEDGMKKSLEITAAVKAQDICHLLVETNRCLDEENWTIVEVHSNTALERCLEDHESLIEVQETWPVNSGSRFIFRKHYAKYEFFRNPELFFPVQLVSASLDVNAGIQHSQLIQNFLNTRNYPEIQGLLHIKDKGKKTWRRLYFFLRRSGFYYSTKGTSKLENDLAPEARAGRALDSECTCRVRAVLAAAAYGQKKPDFVFL</sequence>
<dbReference type="GO" id="GO:0007165">
    <property type="term" value="P:signal transduction"/>
    <property type="evidence" value="ECO:0007669"/>
    <property type="project" value="InterPro"/>
</dbReference>
<evidence type="ECO:0000313" key="3">
    <source>
        <dbReference type="EMBL" id="GCB80189.1"/>
    </source>
</evidence>
<feature type="domain" description="Ras-associating" evidence="2">
    <location>
        <begin position="105"/>
        <end position="191"/>
    </location>
</feature>